<evidence type="ECO:0000313" key="3">
    <source>
        <dbReference type="Proteomes" id="UP000837857"/>
    </source>
</evidence>
<organism evidence="2 3">
    <name type="scientific">Iphiclides podalirius</name>
    <name type="common">scarce swallowtail</name>
    <dbReference type="NCBI Taxonomy" id="110791"/>
    <lineage>
        <taxon>Eukaryota</taxon>
        <taxon>Metazoa</taxon>
        <taxon>Ecdysozoa</taxon>
        <taxon>Arthropoda</taxon>
        <taxon>Hexapoda</taxon>
        <taxon>Insecta</taxon>
        <taxon>Pterygota</taxon>
        <taxon>Neoptera</taxon>
        <taxon>Endopterygota</taxon>
        <taxon>Lepidoptera</taxon>
        <taxon>Glossata</taxon>
        <taxon>Ditrysia</taxon>
        <taxon>Papilionoidea</taxon>
        <taxon>Papilionidae</taxon>
        <taxon>Papilioninae</taxon>
        <taxon>Iphiclides</taxon>
    </lineage>
</organism>
<dbReference type="PANTHER" id="PTHR21196:SF1">
    <property type="entry name" value="U7 SNRNA-ASSOCIATED SM-LIKE PROTEIN LSM10"/>
    <property type="match status" value="1"/>
</dbReference>
<evidence type="ECO:0000259" key="1">
    <source>
        <dbReference type="Pfam" id="PF01423"/>
    </source>
</evidence>
<dbReference type="InterPro" id="IPR052840">
    <property type="entry name" value="U7_snRNA_Sm-like"/>
</dbReference>
<name>A0ABN8IX51_9NEOP</name>
<feature type="domain" description="Sm" evidence="1">
    <location>
        <begin position="1"/>
        <end position="51"/>
    </location>
</feature>
<keyword evidence="3" id="KW-1185">Reference proteome</keyword>
<reference evidence="2" key="1">
    <citation type="submission" date="2022-03" db="EMBL/GenBank/DDBJ databases">
        <authorList>
            <person name="Martin H S."/>
        </authorList>
    </citation>
    <scope>NUCLEOTIDE SEQUENCE</scope>
</reference>
<feature type="non-terminal residue" evidence="2">
    <location>
        <position position="98"/>
    </location>
</feature>
<sequence length="98" mass="11216">MRNDAYVCGIALSVDGYMNISFSNAVYCDSQGNEFYFENIFVQSRNIRYVHIPENISILTNIKNEVSKDIKRVPKKPTEKSRKATKALQQHMQVVASL</sequence>
<dbReference type="Proteomes" id="UP000837857">
    <property type="component" value="Chromosome 5"/>
</dbReference>
<accession>A0ABN8IX51</accession>
<dbReference type="SUPFAM" id="SSF50182">
    <property type="entry name" value="Sm-like ribonucleoproteins"/>
    <property type="match status" value="1"/>
</dbReference>
<evidence type="ECO:0000313" key="2">
    <source>
        <dbReference type="EMBL" id="CAH2068604.1"/>
    </source>
</evidence>
<protein>
    <recommendedName>
        <fullName evidence="1">Sm domain-containing protein</fullName>
    </recommendedName>
</protein>
<dbReference type="InterPro" id="IPR010920">
    <property type="entry name" value="LSM_dom_sf"/>
</dbReference>
<gene>
    <name evidence="2" type="ORF">IPOD504_LOCUS14444</name>
</gene>
<proteinExistence type="predicted"/>
<dbReference type="PANTHER" id="PTHR21196">
    <property type="entry name" value="U7 SNRNA-ASSOCIATED SM-LIKE PROTEIN LSM10"/>
    <property type="match status" value="1"/>
</dbReference>
<dbReference type="EMBL" id="OW152817">
    <property type="protein sequence ID" value="CAH2068604.1"/>
    <property type="molecule type" value="Genomic_DNA"/>
</dbReference>
<dbReference type="Gene3D" id="2.30.30.100">
    <property type="match status" value="1"/>
</dbReference>
<dbReference type="Pfam" id="PF01423">
    <property type="entry name" value="LSM"/>
    <property type="match status" value="1"/>
</dbReference>
<dbReference type="InterPro" id="IPR001163">
    <property type="entry name" value="Sm_dom_euk/arc"/>
</dbReference>